<evidence type="ECO:0000313" key="5">
    <source>
        <dbReference type="Proteomes" id="UP000287447"/>
    </source>
</evidence>
<dbReference type="Proteomes" id="UP000287447">
    <property type="component" value="Unassembled WGS sequence"/>
</dbReference>
<protein>
    <submittedName>
        <fullName evidence="4">Response regulator</fullName>
    </submittedName>
</protein>
<dbReference type="InterPro" id="IPR050595">
    <property type="entry name" value="Bact_response_regulator"/>
</dbReference>
<dbReference type="PANTHER" id="PTHR44591">
    <property type="entry name" value="STRESS RESPONSE REGULATOR PROTEIN 1"/>
    <property type="match status" value="1"/>
</dbReference>
<evidence type="ECO:0000313" key="4">
    <source>
        <dbReference type="EMBL" id="RVU37769.1"/>
    </source>
</evidence>
<dbReference type="Gene3D" id="3.40.50.2300">
    <property type="match status" value="1"/>
</dbReference>
<evidence type="ECO:0000256" key="1">
    <source>
        <dbReference type="ARBA" id="ARBA00022553"/>
    </source>
</evidence>
<proteinExistence type="predicted"/>
<sequence length="122" mass="13299">MSLQILAVDDSKTMRDMLSFTLGQAGYSVTEAVDGEDALGKSQSGRFDLVITDVNMPRMDGLTLIKNLRQKPNFRSTPILVLTTEADGAKKTEGREAGATGWIVKPFNPEKLLQVVQKVCPS</sequence>
<reference evidence="5" key="1">
    <citation type="submission" date="2019-01" db="EMBL/GenBank/DDBJ databases">
        <title>Gri0909 isolated from a small marine red alga.</title>
        <authorList>
            <person name="Kim J."/>
            <person name="Jeong S.E."/>
            <person name="Jeon C.O."/>
        </authorList>
    </citation>
    <scope>NUCLEOTIDE SEQUENCE [LARGE SCALE GENOMIC DNA]</scope>
    <source>
        <strain evidence="5">Gri0909</strain>
    </source>
</reference>
<gene>
    <name evidence="4" type="ORF">EOI86_00225</name>
</gene>
<keyword evidence="1 2" id="KW-0597">Phosphoprotein</keyword>
<dbReference type="EMBL" id="SADE01000001">
    <property type="protein sequence ID" value="RVU37769.1"/>
    <property type="molecule type" value="Genomic_DNA"/>
</dbReference>
<feature type="modified residue" description="4-aspartylphosphate" evidence="2">
    <location>
        <position position="53"/>
    </location>
</feature>
<evidence type="ECO:0000259" key="3">
    <source>
        <dbReference type="PROSITE" id="PS50110"/>
    </source>
</evidence>
<comment type="caution">
    <text evidence="4">The sequence shown here is derived from an EMBL/GenBank/DDBJ whole genome shotgun (WGS) entry which is preliminary data.</text>
</comment>
<keyword evidence="5" id="KW-1185">Reference proteome</keyword>
<name>A0A437QTG8_9PROT</name>
<dbReference type="GO" id="GO:0000160">
    <property type="term" value="P:phosphorelay signal transduction system"/>
    <property type="evidence" value="ECO:0007669"/>
    <property type="project" value="InterPro"/>
</dbReference>
<dbReference type="AlphaFoldDB" id="A0A437QTG8"/>
<dbReference type="SUPFAM" id="SSF52172">
    <property type="entry name" value="CheY-like"/>
    <property type="match status" value="1"/>
</dbReference>
<dbReference type="OrthoDB" id="9800897at2"/>
<dbReference type="InterPro" id="IPR001789">
    <property type="entry name" value="Sig_transdc_resp-reg_receiver"/>
</dbReference>
<feature type="domain" description="Response regulatory" evidence="3">
    <location>
        <begin position="4"/>
        <end position="120"/>
    </location>
</feature>
<dbReference type="InterPro" id="IPR011006">
    <property type="entry name" value="CheY-like_superfamily"/>
</dbReference>
<dbReference type="RefSeq" id="WP_127763087.1">
    <property type="nucleotide sequence ID" value="NZ_SADE01000001.1"/>
</dbReference>
<dbReference type="CDD" id="cd17562">
    <property type="entry name" value="REC_CheY4-like"/>
    <property type="match status" value="1"/>
</dbReference>
<dbReference type="PROSITE" id="PS50110">
    <property type="entry name" value="RESPONSE_REGULATORY"/>
    <property type="match status" value="1"/>
</dbReference>
<dbReference type="Pfam" id="PF00072">
    <property type="entry name" value="Response_reg"/>
    <property type="match status" value="1"/>
</dbReference>
<organism evidence="4 5">
    <name type="scientific">Hwanghaeella grinnelliae</name>
    <dbReference type="NCBI Taxonomy" id="2500179"/>
    <lineage>
        <taxon>Bacteria</taxon>
        <taxon>Pseudomonadati</taxon>
        <taxon>Pseudomonadota</taxon>
        <taxon>Alphaproteobacteria</taxon>
        <taxon>Rhodospirillales</taxon>
        <taxon>Rhodospirillaceae</taxon>
        <taxon>Hwanghaeella</taxon>
    </lineage>
</organism>
<accession>A0A437QTG8</accession>
<dbReference type="PANTHER" id="PTHR44591:SF25">
    <property type="entry name" value="CHEMOTAXIS TWO-COMPONENT RESPONSE REGULATOR"/>
    <property type="match status" value="1"/>
</dbReference>
<dbReference type="SMART" id="SM00448">
    <property type="entry name" value="REC"/>
    <property type="match status" value="1"/>
</dbReference>
<evidence type="ECO:0000256" key="2">
    <source>
        <dbReference type="PROSITE-ProRule" id="PRU00169"/>
    </source>
</evidence>